<evidence type="ECO:0000256" key="4">
    <source>
        <dbReference type="ARBA" id="ARBA00014185"/>
    </source>
</evidence>
<evidence type="ECO:0000256" key="1">
    <source>
        <dbReference type="ARBA" id="ARBA00004173"/>
    </source>
</evidence>
<dbReference type="FunFam" id="3.40.50.12230:FF:000003">
    <property type="entry name" value="methionyl-tRNA formyltransferase, mitochondrial"/>
    <property type="match status" value="1"/>
</dbReference>
<comment type="catalytic activity">
    <reaction evidence="9">
        <text>L-methionyl-tRNA(fMet) + (6R)-10-formyltetrahydrofolate = N-formyl-L-methionyl-tRNA(fMet) + (6S)-5,6,7,8-tetrahydrofolate + H(+)</text>
        <dbReference type="Rhea" id="RHEA:24380"/>
        <dbReference type="Rhea" id="RHEA-COMP:9952"/>
        <dbReference type="Rhea" id="RHEA-COMP:9953"/>
        <dbReference type="ChEBI" id="CHEBI:15378"/>
        <dbReference type="ChEBI" id="CHEBI:57453"/>
        <dbReference type="ChEBI" id="CHEBI:78530"/>
        <dbReference type="ChEBI" id="CHEBI:78844"/>
        <dbReference type="ChEBI" id="CHEBI:195366"/>
        <dbReference type="EC" id="2.1.2.9"/>
    </reaction>
    <physiologicalReaction direction="left-to-right" evidence="9">
        <dbReference type="Rhea" id="RHEA:24381"/>
    </physiologicalReaction>
</comment>
<evidence type="ECO:0000256" key="10">
    <source>
        <dbReference type="ARBA" id="ARBA00057846"/>
    </source>
</evidence>
<evidence type="ECO:0000256" key="5">
    <source>
        <dbReference type="ARBA" id="ARBA00022679"/>
    </source>
</evidence>
<keyword evidence="8" id="KW-0496">Mitochondrion</keyword>
<comment type="similarity">
    <text evidence="2">Belongs to the Fmt family.</text>
</comment>
<dbReference type="Gene3D" id="3.40.50.12230">
    <property type="match status" value="1"/>
</dbReference>
<dbReference type="SUPFAM" id="SSF50486">
    <property type="entry name" value="FMT C-terminal domain-like"/>
    <property type="match status" value="1"/>
</dbReference>
<comment type="subcellular location">
    <subcellularLocation>
        <location evidence="1">Mitochondrion</location>
    </subcellularLocation>
</comment>
<evidence type="ECO:0000256" key="7">
    <source>
        <dbReference type="ARBA" id="ARBA00022946"/>
    </source>
</evidence>
<gene>
    <name evidence="14" type="primary">LOC106743910</name>
</gene>
<evidence type="ECO:0000256" key="2">
    <source>
        <dbReference type="ARBA" id="ARBA00010699"/>
    </source>
</evidence>
<keyword evidence="6" id="KW-0648">Protein biosynthesis</keyword>
<evidence type="ECO:0000256" key="9">
    <source>
        <dbReference type="ARBA" id="ARBA00052555"/>
    </source>
</evidence>
<evidence type="ECO:0000259" key="12">
    <source>
        <dbReference type="Pfam" id="PF02911"/>
    </source>
</evidence>
<dbReference type="SUPFAM" id="SSF53328">
    <property type="entry name" value="Formyltransferase"/>
    <property type="match status" value="1"/>
</dbReference>
<feature type="domain" description="Formyl transferase N-terminal" evidence="11">
    <location>
        <begin position="110"/>
        <end position="220"/>
    </location>
</feature>
<dbReference type="NCBIfam" id="TIGR00460">
    <property type="entry name" value="fmt"/>
    <property type="match status" value="1"/>
</dbReference>
<keyword evidence="7" id="KW-0809">Transit peptide</keyword>
<organism evidence="13 14">
    <name type="scientific">Dinoponera quadriceps</name>
    <name type="common">South American ant</name>
    <dbReference type="NCBI Taxonomy" id="609295"/>
    <lineage>
        <taxon>Eukaryota</taxon>
        <taxon>Metazoa</taxon>
        <taxon>Ecdysozoa</taxon>
        <taxon>Arthropoda</taxon>
        <taxon>Hexapoda</taxon>
        <taxon>Insecta</taxon>
        <taxon>Pterygota</taxon>
        <taxon>Neoptera</taxon>
        <taxon>Endopterygota</taxon>
        <taxon>Hymenoptera</taxon>
        <taxon>Apocrita</taxon>
        <taxon>Aculeata</taxon>
        <taxon>Formicoidea</taxon>
        <taxon>Formicidae</taxon>
        <taxon>Ponerinae</taxon>
        <taxon>Ponerini</taxon>
        <taxon>Dinoponera</taxon>
    </lineage>
</organism>
<dbReference type="RefSeq" id="XP_014473703.1">
    <property type="nucleotide sequence ID" value="XM_014618217.1"/>
</dbReference>
<dbReference type="InterPro" id="IPR005794">
    <property type="entry name" value="Fmt"/>
</dbReference>
<dbReference type="GO" id="GO:0005739">
    <property type="term" value="C:mitochondrion"/>
    <property type="evidence" value="ECO:0007669"/>
    <property type="project" value="UniProtKB-SubCell"/>
</dbReference>
<dbReference type="Pfam" id="PF00551">
    <property type="entry name" value="Formyl_trans_N"/>
    <property type="match status" value="1"/>
</dbReference>
<dbReference type="InterPro" id="IPR002376">
    <property type="entry name" value="Formyl_transf_N"/>
</dbReference>
<dbReference type="EC" id="2.1.2.9" evidence="3"/>
<dbReference type="PANTHER" id="PTHR11138">
    <property type="entry name" value="METHIONYL-TRNA FORMYLTRANSFERASE"/>
    <property type="match status" value="1"/>
</dbReference>
<sequence length="366" mass="41658">MLNINLPTHIIKKYSYLLTTFKRNVRLREITSSYSAYVWRRQSYSSAVRGPWNVLFFGTDNFSLTSLQSLYDEYRAKKLRRLEVVSVRKQKKNAVIQYAEEKGIVVKEWPLENNLQDFHIGIVVSFGHLIPLNIINSFPLGMINVHASLLPRWRGAAPIIYSLINGDAETGITIMKIMPEKFDIGEVITQERINIHADETLPELHAKLARIGAKVLVSTIGKLPDILSSSRPQERIGITYAPKVTSKISLVKWDEMTAKNVYDLHRGLLGLHPLTTKFRDTAIKLFDVRQVSKPIDGTNPEDDDVPGFVRFDKKSNVLIVTCKGPSWVSIKKVIVSGRSPMSAMDFRNGFMQGKMKKLFFLRNNII</sequence>
<evidence type="ECO:0000259" key="11">
    <source>
        <dbReference type="Pfam" id="PF00551"/>
    </source>
</evidence>
<dbReference type="OrthoDB" id="10268103at2759"/>
<dbReference type="InterPro" id="IPR036477">
    <property type="entry name" value="Formyl_transf_N_sf"/>
</dbReference>
<dbReference type="CDD" id="cd08646">
    <property type="entry name" value="FMT_core_Met-tRNA-FMT_N"/>
    <property type="match status" value="1"/>
</dbReference>
<keyword evidence="13" id="KW-1185">Reference proteome</keyword>
<dbReference type="Pfam" id="PF02911">
    <property type="entry name" value="Formyl_trans_C"/>
    <property type="match status" value="1"/>
</dbReference>
<dbReference type="InterPro" id="IPR011034">
    <property type="entry name" value="Formyl_transferase-like_C_sf"/>
</dbReference>
<dbReference type="AlphaFoldDB" id="A0A6P3X5X0"/>
<feature type="domain" description="Formyl transferase C-terminal" evidence="12">
    <location>
        <begin position="246"/>
        <end position="350"/>
    </location>
</feature>
<reference evidence="14" key="1">
    <citation type="submission" date="2025-08" db="UniProtKB">
        <authorList>
            <consortium name="RefSeq"/>
        </authorList>
    </citation>
    <scope>IDENTIFICATION</scope>
</reference>
<dbReference type="InterPro" id="IPR005793">
    <property type="entry name" value="Formyl_trans_C"/>
</dbReference>
<comment type="function">
    <text evidence="10">Methionyl-tRNA formyltransferase that formylates methionyl-tRNA in mitochondria and is crucial for translation initiation.</text>
</comment>
<proteinExistence type="inferred from homology"/>
<protein>
    <recommendedName>
        <fullName evidence="4">Methionyl-tRNA formyltransferase, mitochondrial</fullName>
        <ecNumber evidence="3">2.1.2.9</ecNumber>
    </recommendedName>
</protein>
<evidence type="ECO:0000256" key="8">
    <source>
        <dbReference type="ARBA" id="ARBA00023128"/>
    </source>
</evidence>
<accession>A0A6P3X5X0</accession>
<keyword evidence="5" id="KW-0808">Transferase</keyword>
<dbReference type="Proteomes" id="UP000515204">
    <property type="component" value="Unplaced"/>
</dbReference>
<dbReference type="GeneID" id="106743910"/>
<dbReference type="KEGG" id="dqu:106743910"/>
<evidence type="ECO:0000256" key="3">
    <source>
        <dbReference type="ARBA" id="ARBA00012261"/>
    </source>
</evidence>
<name>A0A6P3X5X0_DINQU</name>
<evidence type="ECO:0000256" key="6">
    <source>
        <dbReference type="ARBA" id="ARBA00022917"/>
    </source>
</evidence>
<dbReference type="PANTHER" id="PTHR11138:SF5">
    <property type="entry name" value="METHIONYL-TRNA FORMYLTRANSFERASE, MITOCHONDRIAL"/>
    <property type="match status" value="1"/>
</dbReference>
<dbReference type="GO" id="GO:0004479">
    <property type="term" value="F:methionyl-tRNA formyltransferase activity"/>
    <property type="evidence" value="ECO:0007669"/>
    <property type="project" value="UniProtKB-EC"/>
</dbReference>
<dbReference type="InterPro" id="IPR041711">
    <property type="entry name" value="Met-tRNA-FMT_N"/>
</dbReference>
<evidence type="ECO:0000313" key="13">
    <source>
        <dbReference type="Proteomes" id="UP000515204"/>
    </source>
</evidence>
<evidence type="ECO:0000313" key="14">
    <source>
        <dbReference type="RefSeq" id="XP_014473703.1"/>
    </source>
</evidence>